<sequence>MLNTNNSSLNSTDAELSDITTKYDESSKIEQHISWITQTISRIVSTSYRISVQRLENQSVLSPASLLLNLSFARNSAIPEYSQISMFAKTPITLTTLSNGSHYALIASILSNGLFSFDTNRSISSQFDLVFKSLASIGFKPRQPCSQFGLMSNITKHHINLCETFEFAIFEKSLSIEKLLEDIRKVPRSFFVLHDGYYPTKIEEAIALWLSKFPCINDLPEIKYSEFEKFQEEVSTGVYVPAVLSRIYPQRINKKSILQTESTSNNSNLNLSLNFDNLNQNINWEKSKQILNELGAFVPSDFSLSYNLFMCFISDLYYATRSGVKKFVRVERSPSAISSSRRPQTASVTSQIIEKNLKPPTEKFVLFNQISIERGKDIEPISNKPIQTRPHTGPNVFRPSRKRLPQNSMTSSNHQKKNMNEVNIHNIQSQKRPIKTAITKKRPSLIISNKNSKQTLNNHVSDIDDETNLMQLFTFMRRGERKDKFVDIDDPLVMIKPLCSLLKSDKANEQTFSKFWSLIQNDPQSMNHYKNCFAFLNALGGNNNEFAASRRIVYFARQMLQSYLPDPASSADITFRSKREINTSYQSRRALLAKKTKISQNISFNSKPDFKALINTSQSDSIIHTKI</sequence>
<reference evidence="2 3" key="1">
    <citation type="submission" date="2024-04" db="EMBL/GenBank/DDBJ databases">
        <title>Tritrichomonas musculus Genome.</title>
        <authorList>
            <person name="Alves-Ferreira E."/>
            <person name="Grigg M."/>
            <person name="Lorenzi H."/>
            <person name="Galac M."/>
        </authorList>
    </citation>
    <scope>NUCLEOTIDE SEQUENCE [LARGE SCALE GENOMIC DNA]</scope>
    <source>
        <strain evidence="2 3">EAF2021</strain>
    </source>
</reference>
<proteinExistence type="predicted"/>
<comment type="caution">
    <text evidence="2">The sequence shown here is derived from an EMBL/GenBank/DDBJ whole genome shotgun (WGS) entry which is preliminary data.</text>
</comment>
<evidence type="ECO:0000313" key="3">
    <source>
        <dbReference type="Proteomes" id="UP001470230"/>
    </source>
</evidence>
<name>A0ABR2K0K0_9EUKA</name>
<protein>
    <submittedName>
        <fullName evidence="2">Uncharacterized protein</fullName>
    </submittedName>
</protein>
<keyword evidence="3" id="KW-1185">Reference proteome</keyword>
<dbReference type="EMBL" id="JAPFFF010000008">
    <property type="protein sequence ID" value="KAK8884268.1"/>
    <property type="molecule type" value="Genomic_DNA"/>
</dbReference>
<organism evidence="2 3">
    <name type="scientific">Tritrichomonas musculus</name>
    <dbReference type="NCBI Taxonomy" id="1915356"/>
    <lineage>
        <taxon>Eukaryota</taxon>
        <taxon>Metamonada</taxon>
        <taxon>Parabasalia</taxon>
        <taxon>Tritrichomonadida</taxon>
        <taxon>Tritrichomonadidae</taxon>
        <taxon>Tritrichomonas</taxon>
    </lineage>
</organism>
<gene>
    <name evidence="2" type="ORF">M9Y10_043376</name>
</gene>
<evidence type="ECO:0000256" key="1">
    <source>
        <dbReference type="SAM" id="MobiDB-lite"/>
    </source>
</evidence>
<accession>A0ABR2K0K0</accession>
<evidence type="ECO:0000313" key="2">
    <source>
        <dbReference type="EMBL" id="KAK8884268.1"/>
    </source>
</evidence>
<dbReference type="Proteomes" id="UP001470230">
    <property type="component" value="Unassembled WGS sequence"/>
</dbReference>
<feature type="region of interest" description="Disordered" evidence="1">
    <location>
        <begin position="381"/>
        <end position="414"/>
    </location>
</feature>